<dbReference type="Pfam" id="PF12801">
    <property type="entry name" value="Fer4_5"/>
    <property type="match status" value="2"/>
</dbReference>
<feature type="transmembrane region" description="Helical" evidence="7">
    <location>
        <begin position="346"/>
        <end position="364"/>
    </location>
</feature>
<feature type="transmembrane region" description="Helical" evidence="7">
    <location>
        <begin position="149"/>
        <end position="167"/>
    </location>
</feature>
<name>A0A162NE71_9CLOT</name>
<feature type="transmembrane region" description="Helical" evidence="7">
    <location>
        <begin position="272"/>
        <end position="292"/>
    </location>
</feature>
<keyword evidence="6 7" id="KW-0472">Membrane</keyword>
<feature type="domain" description="4Fe-4S ferredoxin-type" evidence="8">
    <location>
        <begin position="223"/>
        <end position="254"/>
    </location>
</feature>
<keyword evidence="7" id="KW-0812">Transmembrane</keyword>
<dbReference type="AlphaFoldDB" id="A0A162NE71"/>
<feature type="transmembrane region" description="Helical" evidence="7">
    <location>
        <begin position="121"/>
        <end position="143"/>
    </location>
</feature>
<dbReference type="InterPro" id="IPR017900">
    <property type="entry name" value="4Fe4S_Fe_S_CS"/>
</dbReference>
<dbReference type="PROSITE" id="PS51379">
    <property type="entry name" value="4FE4S_FER_2"/>
    <property type="match status" value="1"/>
</dbReference>
<keyword evidence="5" id="KW-0411">Iron-sulfur</keyword>
<feature type="transmembrane region" description="Helical" evidence="7">
    <location>
        <begin position="439"/>
        <end position="458"/>
    </location>
</feature>
<feature type="transmembrane region" description="Helical" evidence="7">
    <location>
        <begin position="376"/>
        <end position="395"/>
    </location>
</feature>
<feature type="transmembrane region" description="Helical" evidence="7">
    <location>
        <begin position="312"/>
        <end position="334"/>
    </location>
</feature>
<evidence type="ECO:0000256" key="3">
    <source>
        <dbReference type="ARBA" id="ARBA00022723"/>
    </source>
</evidence>
<dbReference type="GO" id="GO:0005886">
    <property type="term" value="C:plasma membrane"/>
    <property type="evidence" value="ECO:0007669"/>
    <property type="project" value="UniProtKB-SubCell"/>
</dbReference>
<dbReference type="PANTHER" id="PTHR30224:SF4">
    <property type="entry name" value="ELECTRON TRANSPORT PROTEIN YCCM-RELATED"/>
    <property type="match status" value="1"/>
</dbReference>
<feature type="transmembrane region" description="Helical" evidence="7">
    <location>
        <begin position="77"/>
        <end position="100"/>
    </location>
</feature>
<dbReference type="GO" id="GO:0046872">
    <property type="term" value="F:metal ion binding"/>
    <property type="evidence" value="ECO:0007669"/>
    <property type="project" value="UniProtKB-KW"/>
</dbReference>
<dbReference type="OrthoDB" id="9771372at2"/>
<feature type="transmembrane region" description="Helical" evidence="7">
    <location>
        <begin position="402"/>
        <end position="419"/>
    </location>
</feature>
<accession>A0A162NE71</accession>
<dbReference type="SUPFAM" id="SSF54862">
    <property type="entry name" value="4Fe-4S ferredoxins"/>
    <property type="match status" value="1"/>
</dbReference>
<protein>
    <submittedName>
        <fullName evidence="9">Putative electron transport protein YccM</fullName>
    </submittedName>
</protein>
<evidence type="ECO:0000259" key="8">
    <source>
        <dbReference type="PROSITE" id="PS51379"/>
    </source>
</evidence>
<dbReference type="InterPro" id="IPR017896">
    <property type="entry name" value="4Fe4S_Fe-S-bd"/>
</dbReference>
<reference evidence="9 10" key="1">
    <citation type="journal article" date="2015" name="Biotechnol. Bioeng.">
        <title>Genome sequence and phenotypic characterization of Caulobacter segnis.</title>
        <authorList>
            <person name="Patel S."/>
            <person name="Fletcher B."/>
            <person name="Scott D.C."/>
            <person name="Ely B."/>
        </authorList>
    </citation>
    <scope>NUCLEOTIDE SEQUENCE [LARGE SCALE GENOMIC DNA]</scope>
    <source>
        <strain evidence="9 10">ERI-2</strain>
    </source>
</reference>
<dbReference type="PATRIC" id="fig|1538.10.peg.568"/>
<evidence type="ECO:0000256" key="4">
    <source>
        <dbReference type="ARBA" id="ARBA00023004"/>
    </source>
</evidence>
<gene>
    <name evidence="9" type="primary">yccM_1</name>
    <name evidence="9" type="ORF">WY13_00088</name>
</gene>
<dbReference type="PANTHER" id="PTHR30224">
    <property type="entry name" value="ELECTRON TRANSPORT PROTEIN"/>
    <property type="match status" value="1"/>
</dbReference>
<evidence type="ECO:0000256" key="5">
    <source>
        <dbReference type="ARBA" id="ARBA00023014"/>
    </source>
</evidence>
<comment type="subcellular location">
    <subcellularLocation>
        <location evidence="1">Cell membrane</location>
    </subcellularLocation>
</comment>
<evidence type="ECO:0000256" key="1">
    <source>
        <dbReference type="ARBA" id="ARBA00004236"/>
    </source>
</evidence>
<dbReference type="PROSITE" id="PS00198">
    <property type="entry name" value="4FE4S_FER_1"/>
    <property type="match status" value="1"/>
</dbReference>
<keyword evidence="3" id="KW-0479">Metal-binding</keyword>
<evidence type="ECO:0000313" key="9">
    <source>
        <dbReference type="EMBL" id="OAA92379.1"/>
    </source>
</evidence>
<dbReference type="Proteomes" id="UP000077407">
    <property type="component" value="Unassembled WGS sequence"/>
</dbReference>
<keyword evidence="4" id="KW-0408">Iron</keyword>
<evidence type="ECO:0000256" key="2">
    <source>
        <dbReference type="ARBA" id="ARBA00022475"/>
    </source>
</evidence>
<keyword evidence="2" id="KW-1003">Cell membrane</keyword>
<dbReference type="RefSeq" id="WP_063553752.1">
    <property type="nucleotide sequence ID" value="NZ_LITT01000001.1"/>
</dbReference>
<comment type="caution">
    <text evidence="9">The sequence shown here is derived from an EMBL/GenBank/DDBJ whole genome shotgun (WGS) entry which is preliminary data.</text>
</comment>
<organism evidence="9 10">
    <name type="scientific">Clostridium ljungdahlii</name>
    <dbReference type="NCBI Taxonomy" id="1538"/>
    <lineage>
        <taxon>Bacteria</taxon>
        <taxon>Bacillati</taxon>
        <taxon>Bacillota</taxon>
        <taxon>Clostridia</taxon>
        <taxon>Eubacteriales</taxon>
        <taxon>Clostridiaceae</taxon>
        <taxon>Clostridium</taxon>
    </lineage>
</organism>
<proteinExistence type="predicted"/>
<dbReference type="EMBL" id="LITT01000001">
    <property type="protein sequence ID" value="OAA92379.1"/>
    <property type="molecule type" value="Genomic_DNA"/>
</dbReference>
<evidence type="ECO:0000256" key="7">
    <source>
        <dbReference type="SAM" id="Phobius"/>
    </source>
</evidence>
<feature type="transmembrane region" description="Helical" evidence="7">
    <location>
        <begin position="36"/>
        <end position="57"/>
    </location>
</feature>
<dbReference type="Pfam" id="PF00037">
    <property type="entry name" value="Fer4"/>
    <property type="match status" value="1"/>
</dbReference>
<dbReference type="GO" id="GO:0051536">
    <property type="term" value="F:iron-sulfur cluster binding"/>
    <property type="evidence" value="ECO:0007669"/>
    <property type="project" value="UniProtKB-KW"/>
</dbReference>
<evidence type="ECO:0000256" key="6">
    <source>
        <dbReference type="ARBA" id="ARBA00023136"/>
    </source>
</evidence>
<evidence type="ECO:0000313" key="10">
    <source>
        <dbReference type="Proteomes" id="UP000077407"/>
    </source>
</evidence>
<dbReference type="InterPro" id="IPR052378">
    <property type="entry name" value="NosR_regulator"/>
</dbReference>
<keyword evidence="7" id="KW-1133">Transmembrane helix</keyword>
<sequence>MSEKKKTKIDEEKAYSSDDKNLLDNKKFASFMKSKWYPGVFQWPVAIVFAFIVYQLLFSSTSAHDNFGTAATWVLWWPLLPIIILLLGRFWCTICPFGTLNDLVQKFVGNNHPVPKFLKKYEIWIIDAIFILITWSDHIFGVVESPRGSGNLLLLITLGVIASGAIFERRTWCRYVCFLGGLSANYTRAGMMELRATPEKCAKCNVAACYKGSNKAAGCPMFEFPRIMDTNAECNFCGNCVKSCPNNSIKISRRVPTRELWFIRKPKLEESFLAVVIMGIVFVQNITMLNIWEPILNWLERTTGTNSYYVTFTITFTIAMLIPIIMLSTTGLIAKKFNGDSVKQNFAKFGYAIIPLDMAAHIAHNLFHLLAEGKSIFYTFMGLFGVEMSGSTAILDTPTIQSLQYLLIVLGTIGSIYTAYRLAKSNYGGKNNKSLGTSIVYSVLIVILGIINIVLFMLPMAMRM</sequence>